<dbReference type="InterPro" id="IPR051720">
    <property type="entry name" value="rRNA_MeTrfase/Polyamine_Synth"/>
</dbReference>
<keyword evidence="1" id="KW-0489">Methyltransferase</keyword>
<dbReference type="GO" id="GO:0008988">
    <property type="term" value="F:rRNA (adenine-N6-)-methyltransferase activity"/>
    <property type="evidence" value="ECO:0007669"/>
    <property type="project" value="TreeGrafter"/>
</dbReference>
<gene>
    <name evidence="1" type="ORF">BV898_02922</name>
</gene>
<protein>
    <submittedName>
        <fullName evidence="1">Methyltransferase-like protein 5</fullName>
    </submittedName>
</protein>
<dbReference type="Gene3D" id="3.40.50.150">
    <property type="entry name" value="Vaccinia Virus protein VP39"/>
    <property type="match status" value="1"/>
</dbReference>
<dbReference type="PROSITE" id="PS00092">
    <property type="entry name" value="N6_MTASE"/>
    <property type="match status" value="1"/>
</dbReference>
<sequence>MKLKELESRLQDLTGFDKPRIELEQYETQPHLAARILYTIEQSYGDIAGKMVADLGCGPGRLTIGSALLDADFVYGLDIDPVALKLFTRNSNEADVDNVEAVLMDVTTISDSADGGRMSGLFDTVILNPPFGTKGNKGIDVQFLQAALRLSSHAVYSFHKTTTREYLMTRAAKDWDVEMSVVAEMKFDLPQSYARHKRASVDVAVDLLRTVHRTKTKENT</sequence>
<dbReference type="Proteomes" id="UP000192578">
    <property type="component" value="Unassembled WGS sequence"/>
</dbReference>
<organism evidence="1 2">
    <name type="scientific">Hypsibius exemplaris</name>
    <name type="common">Freshwater tardigrade</name>
    <dbReference type="NCBI Taxonomy" id="2072580"/>
    <lineage>
        <taxon>Eukaryota</taxon>
        <taxon>Metazoa</taxon>
        <taxon>Ecdysozoa</taxon>
        <taxon>Tardigrada</taxon>
        <taxon>Eutardigrada</taxon>
        <taxon>Parachela</taxon>
        <taxon>Hypsibioidea</taxon>
        <taxon>Hypsibiidae</taxon>
        <taxon>Hypsibius</taxon>
    </lineage>
</organism>
<keyword evidence="2" id="KW-1185">Reference proteome</keyword>
<dbReference type="Pfam" id="PF06325">
    <property type="entry name" value="PrmA"/>
    <property type="match status" value="1"/>
</dbReference>
<dbReference type="InterPro" id="IPR002052">
    <property type="entry name" value="DNA_methylase_N6_adenine_CS"/>
</dbReference>
<dbReference type="InterPro" id="IPR029063">
    <property type="entry name" value="SAM-dependent_MTases_sf"/>
</dbReference>
<evidence type="ECO:0000313" key="2">
    <source>
        <dbReference type="Proteomes" id="UP000192578"/>
    </source>
</evidence>
<dbReference type="GO" id="GO:0003676">
    <property type="term" value="F:nucleic acid binding"/>
    <property type="evidence" value="ECO:0007669"/>
    <property type="project" value="InterPro"/>
</dbReference>
<dbReference type="OrthoDB" id="419617at2759"/>
<dbReference type="EMBL" id="MTYJ01000013">
    <property type="protein sequence ID" value="OQV23189.1"/>
    <property type="molecule type" value="Genomic_DNA"/>
</dbReference>
<evidence type="ECO:0000313" key="1">
    <source>
        <dbReference type="EMBL" id="OQV23189.1"/>
    </source>
</evidence>
<dbReference type="AlphaFoldDB" id="A0A1W0X6M2"/>
<keyword evidence="1" id="KW-0808">Transferase</keyword>
<reference evidence="2" key="1">
    <citation type="submission" date="2017-01" db="EMBL/GenBank/DDBJ databases">
        <title>Comparative genomics of anhydrobiosis in the tardigrade Hypsibius dujardini.</title>
        <authorList>
            <person name="Yoshida Y."/>
            <person name="Koutsovoulos G."/>
            <person name="Laetsch D."/>
            <person name="Stevens L."/>
            <person name="Kumar S."/>
            <person name="Horikawa D."/>
            <person name="Ishino K."/>
            <person name="Komine S."/>
            <person name="Tomita M."/>
            <person name="Blaxter M."/>
            <person name="Arakawa K."/>
        </authorList>
    </citation>
    <scope>NUCLEOTIDE SEQUENCE [LARGE SCALE GENOMIC DNA]</scope>
    <source>
        <strain evidence="2">Z151</strain>
    </source>
</reference>
<comment type="caution">
    <text evidence="1">The sequence shown here is derived from an EMBL/GenBank/DDBJ whole genome shotgun (WGS) entry which is preliminary data.</text>
</comment>
<dbReference type="PANTHER" id="PTHR23290">
    <property type="entry name" value="RRNA N6-ADENOSINE-METHYLTRANSFERASE METTL5"/>
    <property type="match status" value="1"/>
</dbReference>
<dbReference type="SUPFAM" id="SSF53335">
    <property type="entry name" value="S-adenosyl-L-methionine-dependent methyltransferases"/>
    <property type="match status" value="1"/>
</dbReference>
<dbReference type="CDD" id="cd02440">
    <property type="entry name" value="AdoMet_MTases"/>
    <property type="match status" value="1"/>
</dbReference>
<dbReference type="PANTHER" id="PTHR23290:SF0">
    <property type="entry name" value="RRNA N6-ADENOSINE-METHYLTRANSFERASE METTL5"/>
    <property type="match status" value="1"/>
</dbReference>
<accession>A0A1W0X6M2</accession>
<name>A0A1W0X6M2_HYPEX</name>
<proteinExistence type="predicted"/>